<dbReference type="PIRSF" id="PIRSF016020">
    <property type="entry name" value="PHexose_mutarotase"/>
    <property type="match status" value="1"/>
</dbReference>
<keyword evidence="7" id="KW-1185">Reference proteome</keyword>
<organism evidence="6 7">
    <name type="scientific">Solimonas terrae</name>
    <dbReference type="NCBI Taxonomy" id="1396819"/>
    <lineage>
        <taxon>Bacteria</taxon>
        <taxon>Pseudomonadati</taxon>
        <taxon>Pseudomonadota</taxon>
        <taxon>Gammaproteobacteria</taxon>
        <taxon>Nevskiales</taxon>
        <taxon>Nevskiaceae</taxon>
        <taxon>Solimonas</taxon>
    </lineage>
</organism>
<dbReference type="Pfam" id="PF01263">
    <property type="entry name" value="Aldose_epim"/>
    <property type="match status" value="1"/>
</dbReference>
<name>A0A6M2BSX4_9GAMM</name>
<dbReference type="PANTHER" id="PTHR11122:SF13">
    <property type="entry name" value="GLUCOSE-6-PHOSPHATE 1-EPIMERASE"/>
    <property type="match status" value="1"/>
</dbReference>
<dbReference type="EMBL" id="JAAMOW010000005">
    <property type="protein sequence ID" value="NGY05331.1"/>
    <property type="molecule type" value="Genomic_DNA"/>
</dbReference>
<dbReference type="GO" id="GO:0005975">
    <property type="term" value="P:carbohydrate metabolic process"/>
    <property type="evidence" value="ECO:0007669"/>
    <property type="project" value="InterPro"/>
</dbReference>
<comment type="caution">
    <text evidence="6">The sequence shown here is derived from an EMBL/GenBank/DDBJ whole genome shotgun (WGS) entry which is preliminary data.</text>
</comment>
<evidence type="ECO:0000313" key="7">
    <source>
        <dbReference type="Proteomes" id="UP000472676"/>
    </source>
</evidence>
<evidence type="ECO:0000256" key="1">
    <source>
        <dbReference type="ARBA" id="ARBA00001096"/>
    </source>
</evidence>
<evidence type="ECO:0000256" key="2">
    <source>
        <dbReference type="ARBA" id="ARBA00005866"/>
    </source>
</evidence>
<accession>A0A6M2BSX4</accession>
<dbReference type="InterPro" id="IPR011013">
    <property type="entry name" value="Gal_mutarotase_sf_dom"/>
</dbReference>
<dbReference type="InterPro" id="IPR025532">
    <property type="entry name" value="G6P_1-epimerase"/>
</dbReference>
<evidence type="ECO:0000256" key="3">
    <source>
        <dbReference type="ARBA" id="ARBA00023235"/>
    </source>
</evidence>
<dbReference type="GO" id="GO:0005737">
    <property type="term" value="C:cytoplasm"/>
    <property type="evidence" value="ECO:0007669"/>
    <property type="project" value="TreeGrafter"/>
</dbReference>
<evidence type="ECO:0000256" key="5">
    <source>
        <dbReference type="PIRSR" id="PIRSR016020-1"/>
    </source>
</evidence>
<proteinExistence type="inferred from homology"/>
<dbReference type="SUPFAM" id="SSF74650">
    <property type="entry name" value="Galactose mutarotase-like"/>
    <property type="match status" value="1"/>
</dbReference>
<protein>
    <recommendedName>
        <fullName evidence="4">Putative glucose-6-phosphate 1-epimerase</fullName>
        <ecNumber evidence="4">5.1.3.15</ecNumber>
    </recommendedName>
</protein>
<comment type="catalytic activity">
    <reaction evidence="1">
        <text>alpha-D-glucose 6-phosphate = beta-D-glucose 6-phosphate</text>
        <dbReference type="Rhea" id="RHEA:16249"/>
        <dbReference type="ChEBI" id="CHEBI:58225"/>
        <dbReference type="ChEBI" id="CHEBI:58247"/>
        <dbReference type="EC" id="5.1.3.15"/>
    </reaction>
</comment>
<dbReference type="Proteomes" id="UP000472676">
    <property type="component" value="Unassembled WGS sequence"/>
</dbReference>
<dbReference type="GO" id="GO:0030246">
    <property type="term" value="F:carbohydrate binding"/>
    <property type="evidence" value="ECO:0007669"/>
    <property type="project" value="UniProtKB-UniRule"/>
</dbReference>
<dbReference type="RefSeq" id="WP_166256562.1">
    <property type="nucleotide sequence ID" value="NZ_JAAMOW010000005.1"/>
</dbReference>
<dbReference type="Gene3D" id="2.70.98.10">
    <property type="match status" value="1"/>
</dbReference>
<feature type="active site" evidence="5">
    <location>
        <position position="148"/>
    </location>
</feature>
<sequence>MNTIDAHRAWPTLELVSADGARAEISAHGAQVVSWRPRRGGERLYLSGKAQAGPGQTIRGGVPVVFPQFAFEGELPKHGFVRNVPWSLLAHGDGHVRYGLHEDARTLALWPHAFAAELSVEVHGDTLRIGLKIRNTGDRAFRFTAALHSYLRVEDIGRARIAGLQGLRYRDKVRGDSDHVESRAELGIDGEVDRIYFDATSPLTMRDGMHGLDIRHEGFADTVVWNPGVDKAAELHDLDDGGWQRMLCIEAAAIGEPVELQPGQAWSGTQTLEAR</sequence>
<dbReference type="EC" id="5.1.3.15" evidence="4"/>
<feature type="active site" evidence="5">
    <location>
        <position position="250"/>
    </location>
</feature>
<dbReference type="PANTHER" id="PTHR11122">
    <property type="entry name" value="APOSPORY-ASSOCIATED PROTEIN C-RELATED"/>
    <property type="match status" value="1"/>
</dbReference>
<dbReference type="InterPro" id="IPR014718">
    <property type="entry name" value="GH-type_carb-bd"/>
</dbReference>
<keyword evidence="3 4" id="KW-0413">Isomerase</keyword>
<gene>
    <name evidence="6" type="ORF">G7Y85_11160</name>
</gene>
<comment type="similarity">
    <text evidence="2 4">Belongs to the glucose-6-phosphate 1-epimerase family.</text>
</comment>
<evidence type="ECO:0000313" key="6">
    <source>
        <dbReference type="EMBL" id="NGY05331.1"/>
    </source>
</evidence>
<dbReference type="InterPro" id="IPR008183">
    <property type="entry name" value="Aldose_1/G6P_1-epimerase"/>
</dbReference>
<dbReference type="GO" id="GO:0047938">
    <property type="term" value="F:glucose-6-phosphate 1-epimerase activity"/>
    <property type="evidence" value="ECO:0007669"/>
    <property type="project" value="UniProtKB-UniRule"/>
</dbReference>
<reference evidence="6 7" key="1">
    <citation type="journal article" date="2014" name="Int. J. Syst. Evol. Microbiol.">
        <title>Solimonas terrae sp. nov., isolated from soil.</title>
        <authorList>
            <person name="Kim S.J."/>
            <person name="Moon J.Y."/>
            <person name="Weon H.Y."/>
            <person name="Ahn J.H."/>
            <person name="Chen W.M."/>
            <person name="Kwon S.W."/>
        </authorList>
    </citation>
    <scope>NUCLEOTIDE SEQUENCE [LARGE SCALE GENOMIC DNA]</scope>
    <source>
        <strain evidence="6 7">KIS83-12</strain>
    </source>
</reference>
<dbReference type="CDD" id="cd09020">
    <property type="entry name" value="D-hex-6-P-epi_like"/>
    <property type="match status" value="1"/>
</dbReference>
<dbReference type="AlphaFoldDB" id="A0A6M2BSX4"/>
<evidence type="ECO:0000256" key="4">
    <source>
        <dbReference type="PIRNR" id="PIRNR016020"/>
    </source>
</evidence>